<keyword evidence="5 7" id="KW-1133">Transmembrane helix</keyword>
<dbReference type="AlphaFoldDB" id="A0A1D2MEY1"/>
<dbReference type="Proteomes" id="UP000094527">
    <property type="component" value="Unassembled WGS sequence"/>
</dbReference>
<name>A0A1D2MEY1_ORCCI</name>
<dbReference type="InterPro" id="IPR002794">
    <property type="entry name" value="DUF92_TMEM19"/>
</dbReference>
<evidence type="ECO:0000256" key="1">
    <source>
        <dbReference type="ARBA" id="ARBA00004141"/>
    </source>
</evidence>
<comment type="subcellular location">
    <subcellularLocation>
        <location evidence="1">Membrane</location>
        <topology evidence="1">Multi-pass membrane protein</topology>
    </subcellularLocation>
</comment>
<feature type="transmembrane region" description="Helical" evidence="7">
    <location>
        <begin position="241"/>
        <end position="263"/>
    </location>
</feature>
<protein>
    <recommendedName>
        <fullName evidence="3">Transmembrane protein 19</fullName>
    </recommendedName>
</protein>
<dbReference type="OMA" id="MSSFACC"/>
<keyword evidence="9" id="KW-1185">Reference proteome</keyword>
<dbReference type="OrthoDB" id="6108017at2759"/>
<keyword evidence="4 7" id="KW-0812">Transmembrane</keyword>
<evidence type="ECO:0000256" key="6">
    <source>
        <dbReference type="ARBA" id="ARBA00023136"/>
    </source>
</evidence>
<dbReference type="GO" id="GO:0016020">
    <property type="term" value="C:membrane"/>
    <property type="evidence" value="ECO:0007669"/>
    <property type="project" value="UniProtKB-SubCell"/>
</dbReference>
<proteinExistence type="inferred from homology"/>
<evidence type="ECO:0000313" key="9">
    <source>
        <dbReference type="Proteomes" id="UP000094527"/>
    </source>
</evidence>
<dbReference type="PANTHER" id="PTHR13353:SF5">
    <property type="entry name" value="TRANSMEMBRANE PROTEIN 19"/>
    <property type="match status" value="1"/>
</dbReference>
<evidence type="ECO:0000313" key="8">
    <source>
        <dbReference type="EMBL" id="ODM91557.1"/>
    </source>
</evidence>
<feature type="transmembrane region" description="Helical" evidence="7">
    <location>
        <begin position="283"/>
        <end position="307"/>
    </location>
</feature>
<gene>
    <name evidence="8" type="ORF">Ocin01_15128</name>
</gene>
<accession>A0A1D2MEY1</accession>
<dbReference type="Pfam" id="PF01940">
    <property type="entry name" value="DUF92"/>
    <property type="match status" value="1"/>
</dbReference>
<comment type="similarity">
    <text evidence="2">Belongs to the TMEM19 family.</text>
</comment>
<sequence length="366" mass="39191">MAILSVVQLFSISISGDVLELELGQKTRPSVLPVIAAAVIFPVTVILWVLNHYGGVIESGEGDWEDEGRYSGASPSRWFASVAIPVILTIHGLKKKSLNTSGAALALAVGFFHTLSSYCFLMLLMVFFLSSSKATKFRAKKKRLFEEDFKEGGQRNWIQVFCNGGMATQLAVIYIWDVGFGQRPIAFQSDYRASFLGVGILGALSCANGDTWASEIGSVVPTTLPRLITTWRHVPAGTNGAVTLGGLVVSFLGGLVLGITYYLTILFGVDYVILTNSPPQWPIIVIGGIGGLLGSAIDSFLGATLQYSGSDPQGKIREVPGENIKHISGISFLDNHSVNLISTILTGLILPKIALSLWPTLVESLG</sequence>
<evidence type="ECO:0000256" key="5">
    <source>
        <dbReference type="ARBA" id="ARBA00022989"/>
    </source>
</evidence>
<dbReference type="PANTHER" id="PTHR13353">
    <property type="entry name" value="TRANSMEMBRANE PROTEIN 19"/>
    <property type="match status" value="1"/>
</dbReference>
<evidence type="ECO:0000256" key="7">
    <source>
        <dbReference type="SAM" id="Phobius"/>
    </source>
</evidence>
<evidence type="ECO:0000256" key="3">
    <source>
        <dbReference type="ARBA" id="ARBA00014258"/>
    </source>
</evidence>
<dbReference type="STRING" id="48709.A0A1D2MEY1"/>
<evidence type="ECO:0000256" key="2">
    <source>
        <dbReference type="ARBA" id="ARBA00009012"/>
    </source>
</evidence>
<comment type="caution">
    <text evidence="8">The sequence shown here is derived from an EMBL/GenBank/DDBJ whole genome shotgun (WGS) entry which is preliminary data.</text>
</comment>
<dbReference type="EMBL" id="LJIJ01001504">
    <property type="protein sequence ID" value="ODM91557.1"/>
    <property type="molecule type" value="Genomic_DNA"/>
</dbReference>
<reference evidence="8 9" key="1">
    <citation type="journal article" date="2016" name="Genome Biol. Evol.">
        <title>Gene Family Evolution Reflects Adaptation to Soil Environmental Stressors in the Genome of the Collembolan Orchesella cincta.</title>
        <authorList>
            <person name="Faddeeva-Vakhrusheva A."/>
            <person name="Derks M.F."/>
            <person name="Anvar S.Y."/>
            <person name="Agamennone V."/>
            <person name="Suring W."/>
            <person name="Smit S."/>
            <person name="van Straalen N.M."/>
            <person name="Roelofs D."/>
        </authorList>
    </citation>
    <scope>NUCLEOTIDE SEQUENCE [LARGE SCALE GENOMIC DNA]</scope>
    <source>
        <tissue evidence="8">Mixed pool</tissue>
    </source>
</reference>
<feature type="transmembrane region" description="Helical" evidence="7">
    <location>
        <begin position="105"/>
        <end position="129"/>
    </location>
</feature>
<keyword evidence="6 7" id="KW-0472">Membrane</keyword>
<organism evidence="8 9">
    <name type="scientific">Orchesella cincta</name>
    <name type="common">Springtail</name>
    <name type="synonym">Podura cincta</name>
    <dbReference type="NCBI Taxonomy" id="48709"/>
    <lineage>
        <taxon>Eukaryota</taxon>
        <taxon>Metazoa</taxon>
        <taxon>Ecdysozoa</taxon>
        <taxon>Arthropoda</taxon>
        <taxon>Hexapoda</taxon>
        <taxon>Collembola</taxon>
        <taxon>Entomobryomorpha</taxon>
        <taxon>Entomobryoidea</taxon>
        <taxon>Orchesellidae</taxon>
        <taxon>Orchesellinae</taxon>
        <taxon>Orchesella</taxon>
    </lineage>
</organism>
<feature type="transmembrane region" description="Helical" evidence="7">
    <location>
        <begin position="31"/>
        <end position="50"/>
    </location>
</feature>
<evidence type="ECO:0000256" key="4">
    <source>
        <dbReference type="ARBA" id="ARBA00022692"/>
    </source>
</evidence>